<dbReference type="Pfam" id="PF13481">
    <property type="entry name" value="AAA_25"/>
    <property type="match status" value="1"/>
</dbReference>
<feature type="region of interest" description="Disordered" evidence="1">
    <location>
        <begin position="338"/>
        <end position="359"/>
    </location>
</feature>
<evidence type="ECO:0000313" key="3">
    <source>
        <dbReference type="EMBL" id="VCU07862.1"/>
    </source>
</evidence>
<organism evidence="3 4">
    <name type="scientific">Rhodoplanes serenus</name>
    <dbReference type="NCBI Taxonomy" id="200615"/>
    <lineage>
        <taxon>Bacteria</taxon>
        <taxon>Pseudomonadati</taxon>
        <taxon>Pseudomonadota</taxon>
        <taxon>Alphaproteobacteria</taxon>
        <taxon>Hyphomicrobiales</taxon>
        <taxon>Nitrobacteraceae</taxon>
        <taxon>Rhodoplanes</taxon>
    </lineage>
</organism>
<evidence type="ECO:0000256" key="1">
    <source>
        <dbReference type="SAM" id="MobiDB-lite"/>
    </source>
</evidence>
<dbReference type="Gene3D" id="3.40.50.300">
    <property type="entry name" value="P-loop containing nucleotide triphosphate hydrolases"/>
    <property type="match status" value="1"/>
</dbReference>
<protein>
    <submittedName>
        <fullName evidence="3">Regulatory protein RepA</fullName>
    </submittedName>
</protein>
<evidence type="ECO:0000313" key="2">
    <source>
        <dbReference type="EMBL" id="VCU06596.1"/>
    </source>
</evidence>
<dbReference type="Gene3D" id="3.30.70.1790">
    <property type="entry name" value="RepB DNA-primase, N-terminal domain"/>
    <property type="match status" value="1"/>
</dbReference>
<gene>
    <name evidence="3" type="primary">repA</name>
    <name evidence="3" type="ORF">RHODGE_RHODGE_01012</name>
    <name evidence="2" type="ORF">RHODPL_RHODPL_00044</name>
</gene>
<keyword evidence="2" id="KW-0614">Plasmid</keyword>
<dbReference type="RefSeq" id="WP_159373857.1">
    <property type="nucleotide sequence ID" value="NZ_LR026982.1"/>
</dbReference>
<keyword evidence="4" id="KW-1185">Reference proteome</keyword>
<geneLocation type="plasmid" evidence="2">
    <name>1</name>
</geneLocation>
<reference evidence="3" key="1">
    <citation type="submission" date="2018-10" db="EMBL/GenBank/DDBJ databases">
        <authorList>
            <person name="Peiro R."/>
            <person name="Begona"/>
            <person name="Cbmso G."/>
            <person name="Lopez M."/>
            <person name="Gonzalez S."/>
            <person name="Sacristan E."/>
            <person name="Castillo E."/>
        </authorList>
    </citation>
    <scope>NUCLEOTIDE SEQUENCE</scope>
    <source>
        <strain evidence="3">Rhod_genome</strain>
        <strain evidence="2">Rhod_plasmid</strain>
        <plasmid evidence="2">1</plasmid>
    </source>
</reference>
<dbReference type="InterPro" id="IPR027417">
    <property type="entry name" value="P-loop_NTPase"/>
</dbReference>
<proteinExistence type="predicted"/>
<dbReference type="Proteomes" id="UP000289200">
    <property type="component" value="Unassembled WGS sequence"/>
</dbReference>
<dbReference type="SUPFAM" id="SSF52540">
    <property type="entry name" value="P-loop containing nucleoside triphosphate hydrolases"/>
    <property type="match status" value="1"/>
</dbReference>
<evidence type="ECO:0000313" key="4">
    <source>
        <dbReference type="Proteomes" id="UP000289200"/>
    </source>
</evidence>
<dbReference type="EMBL" id="LR026982">
    <property type="protein sequence ID" value="VCU06596.1"/>
    <property type="molecule type" value="Genomic_DNA"/>
</dbReference>
<dbReference type="EMBL" id="UWOC01000077">
    <property type="protein sequence ID" value="VCU07862.1"/>
    <property type="molecule type" value="Genomic_DNA"/>
</dbReference>
<accession>A0A3S4CDT3</accession>
<reference evidence="4" key="2">
    <citation type="submission" date="2018-10" db="EMBL/GenBank/DDBJ databases">
        <authorList>
            <person name="Peiro R."/>
            <person name="Begona"/>
            <person name="Cbmso G."/>
            <person name="Lopez M."/>
            <person name="Gonzalez S."/>
            <person name="Sacristan E."/>
            <person name="Castillo E."/>
        </authorList>
    </citation>
    <scope>NUCLEOTIDE SEQUENCE [LARGE SCALE GENOMIC DNA]</scope>
</reference>
<dbReference type="AlphaFoldDB" id="A0A3S4CDT3"/>
<sequence length="726" mass="78498">MAERIEFDADVVRSHIEMLHELAAGIDGILPLCVYGENPDTKRKLAIVQHFLVGDVEGMTAAALAYAGHPDANVYAPLAVMRRNLGRGEKGSERDVIATLGAVTDDDADAGRSARSPVGPNYVLQTSAVPAANRQGFILFDRALPLAEAKPLLEALSRASGGDHGTKDASHVWRVPGTANWPNAKKVRERGRPRDPQPVTVLQPWDGTLTSVDDLRRVLGASPGGERPQANGLGPAAPARDVAEIMSRLGAGLRKLIKAPPIEGEDRSETIASVIASMIRAGLSDAEIVAVIEVHPEGIGAKHADRDDLGKEVARCREKFGAAEALGKTLTEQLLAGRPAPSAAAPQDEFDATPWTATDPKRLPRRQWLYGRHYIRQFVTATISPGGIGKTSLVLAEAVAMVTGRPILGVPVESTSRVWVWNGEDPMEELQRRILAICLHYGISQSELDGLFLDSGRSREICIAKELRGGAVVSVPDYDKVLASVERNRIDVVVIDPFVSSHRVNENDNNSIDLVAKAWARIADEANCSVELVHHARKTGGDEVTVEHARGAVALISAARSARALNSMSEDEEAKIGHQALGGVRKQFFRIDNGKANLALPPNRSRWIKMETVTLPNGSGGLIDDGDEVGVPTPWEWPDAFEGVTADHLEEAKRRIGREPKWREDAQSSNWVGHAIGDLFGVVSGEKDGRNKLKSILKGWIASGALRVVEAPDDMRHMRRWVVVGD</sequence>
<feature type="region of interest" description="Disordered" evidence="1">
    <location>
        <begin position="184"/>
        <end position="204"/>
    </location>
</feature>
<name>A0A3S4CDT3_9BRAD</name>